<protein>
    <submittedName>
        <fullName evidence="2">Uncharacterized protein</fullName>
    </submittedName>
</protein>
<keyword evidence="1" id="KW-0812">Transmembrane</keyword>
<evidence type="ECO:0000313" key="3">
    <source>
        <dbReference type="Proteomes" id="UP000276133"/>
    </source>
</evidence>
<feature type="transmembrane region" description="Helical" evidence="1">
    <location>
        <begin position="34"/>
        <end position="56"/>
    </location>
</feature>
<organism evidence="2 3">
    <name type="scientific">Brachionus plicatilis</name>
    <name type="common">Marine rotifer</name>
    <name type="synonym">Brachionus muelleri</name>
    <dbReference type="NCBI Taxonomy" id="10195"/>
    <lineage>
        <taxon>Eukaryota</taxon>
        <taxon>Metazoa</taxon>
        <taxon>Spiralia</taxon>
        <taxon>Gnathifera</taxon>
        <taxon>Rotifera</taxon>
        <taxon>Eurotatoria</taxon>
        <taxon>Monogononta</taxon>
        <taxon>Pseudotrocha</taxon>
        <taxon>Ploima</taxon>
        <taxon>Brachionidae</taxon>
        <taxon>Brachionus</taxon>
    </lineage>
</organism>
<dbReference type="AlphaFoldDB" id="A0A3M7PB85"/>
<gene>
    <name evidence="2" type="ORF">BpHYR1_001013</name>
</gene>
<dbReference type="Proteomes" id="UP000276133">
    <property type="component" value="Unassembled WGS sequence"/>
</dbReference>
<keyword evidence="1" id="KW-1133">Transmembrane helix</keyword>
<sequence length="72" mass="8561">MIKFSTKLFVKILKNLNDETFKLFFKLKDKILRFVPYVFGFILFEILSIDALNYLFSGWEEMVNSSDLSLQL</sequence>
<reference evidence="2 3" key="1">
    <citation type="journal article" date="2018" name="Sci. Rep.">
        <title>Genomic signatures of local adaptation to the degree of environmental predictability in rotifers.</title>
        <authorList>
            <person name="Franch-Gras L."/>
            <person name="Hahn C."/>
            <person name="Garcia-Roger E.M."/>
            <person name="Carmona M.J."/>
            <person name="Serra M."/>
            <person name="Gomez A."/>
        </authorList>
    </citation>
    <scope>NUCLEOTIDE SEQUENCE [LARGE SCALE GENOMIC DNA]</scope>
    <source>
        <strain evidence="2">HYR1</strain>
    </source>
</reference>
<evidence type="ECO:0000256" key="1">
    <source>
        <dbReference type="SAM" id="Phobius"/>
    </source>
</evidence>
<comment type="caution">
    <text evidence="2">The sequence shown here is derived from an EMBL/GenBank/DDBJ whole genome shotgun (WGS) entry which is preliminary data.</text>
</comment>
<keyword evidence="1" id="KW-0472">Membrane</keyword>
<keyword evidence="3" id="KW-1185">Reference proteome</keyword>
<proteinExistence type="predicted"/>
<accession>A0A3M7PB85</accession>
<evidence type="ECO:0000313" key="2">
    <source>
        <dbReference type="EMBL" id="RMZ96308.1"/>
    </source>
</evidence>
<dbReference type="EMBL" id="REGN01012289">
    <property type="protein sequence ID" value="RMZ96308.1"/>
    <property type="molecule type" value="Genomic_DNA"/>
</dbReference>
<name>A0A3M7PB85_BRAPC</name>